<dbReference type="InterPro" id="IPR036259">
    <property type="entry name" value="MFS_trans_sf"/>
</dbReference>
<evidence type="ECO:0000256" key="2">
    <source>
        <dbReference type="ARBA" id="ARBA00004236"/>
    </source>
</evidence>
<dbReference type="Pfam" id="PF07690">
    <property type="entry name" value="MFS_1"/>
    <property type="match status" value="1"/>
</dbReference>
<name>A0A6L2Q008_COPFO</name>
<dbReference type="InterPro" id="IPR001958">
    <property type="entry name" value="Tet-R_TetA/multi-R_MdtG-like"/>
</dbReference>
<dbReference type="SUPFAM" id="SSF103473">
    <property type="entry name" value="MFS general substrate transporter"/>
    <property type="match status" value="1"/>
</dbReference>
<dbReference type="GO" id="GO:0016020">
    <property type="term" value="C:membrane"/>
    <property type="evidence" value="ECO:0007669"/>
    <property type="project" value="UniProtKB-SubCell"/>
</dbReference>
<keyword evidence="5 6" id="KW-0472">Membrane</keyword>
<feature type="transmembrane region" description="Helical" evidence="6">
    <location>
        <begin position="168"/>
        <end position="190"/>
    </location>
</feature>
<evidence type="ECO:0000256" key="6">
    <source>
        <dbReference type="SAM" id="Phobius"/>
    </source>
</evidence>
<feature type="transmembrane region" description="Helical" evidence="6">
    <location>
        <begin position="409"/>
        <end position="428"/>
    </location>
</feature>
<feature type="transmembrane region" description="Helical" evidence="6">
    <location>
        <begin position="12"/>
        <end position="30"/>
    </location>
</feature>
<accession>A0A6L2Q008</accession>
<dbReference type="GO" id="GO:0022857">
    <property type="term" value="F:transmembrane transporter activity"/>
    <property type="evidence" value="ECO:0007669"/>
    <property type="project" value="InterPro"/>
</dbReference>
<keyword evidence="4 6" id="KW-1133">Transmembrane helix</keyword>
<feature type="transmembrane region" description="Helical" evidence="6">
    <location>
        <begin position="290"/>
        <end position="310"/>
    </location>
</feature>
<dbReference type="Proteomes" id="UP000502823">
    <property type="component" value="Unassembled WGS sequence"/>
</dbReference>
<comment type="caution">
    <text evidence="7">The sequence shown here is derived from an EMBL/GenBank/DDBJ whole genome shotgun (WGS) entry which is preliminary data.</text>
</comment>
<protein>
    <recommendedName>
        <fullName evidence="9">Major facilitator superfamily (MFS) profile domain-containing protein</fullName>
    </recommendedName>
</protein>
<dbReference type="PRINTS" id="PR01035">
    <property type="entry name" value="TCRTETA"/>
</dbReference>
<evidence type="ECO:0000256" key="4">
    <source>
        <dbReference type="ARBA" id="ARBA00022989"/>
    </source>
</evidence>
<keyword evidence="3 6" id="KW-0812">Transmembrane</keyword>
<evidence type="ECO:0000256" key="5">
    <source>
        <dbReference type="ARBA" id="ARBA00023136"/>
    </source>
</evidence>
<evidence type="ECO:0000256" key="3">
    <source>
        <dbReference type="ARBA" id="ARBA00022692"/>
    </source>
</evidence>
<keyword evidence="8" id="KW-1185">Reference proteome</keyword>
<proteinExistence type="predicted"/>
<sequence length="430" mass="47798">MACCEWVKYVTVEPILLFYMLAIFMQYGIFQDMVYEKVCRTTFNVTVCENLHDRKYSRYLDTVQNDASVWILGSTVSLALPSIVSANFLGSWGDHFGRKLPLVLPSIGGLLSTFVYIWMSLYNLSGPIWPIIIASGISGIFGGFVSCIMAVTSYVSSVSSQGSRTARVALLEAMSFIGGTVGPFAGGGLLSISSHAVVFSCISIFHMLIIVYVLLCVREVVGTETDSSYCSFFHVRDSITTCFRPRVGYKRAYLLCFLVCCLVIMTIVAGELDVTYLYTKDEPLNWDYQTYSYYFGLKYALGSVTLILGTPILKYFAISDHIICLIGIVSKAAGYILLSLSTTDALIFIVPVVSMFSSFCIPALRSLLSKQVETWELGKMYASVATVENISTLLGSLVFNSLYPVMRMFQKGFIFQFAAMLHVIPFIIMW</sequence>
<comment type="subcellular location">
    <subcellularLocation>
        <location evidence="2">Cell membrane</location>
    </subcellularLocation>
    <subcellularLocation>
        <location evidence="1">Membrane</location>
        <topology evidence="1">Multi-pass membrane protein</topology>
    </subcellularLocation>
</comment>
<dbReference type="PANTHER" id="PTHR23507:SF1">
    <property type="entry name" value="FI18259P1-RELATED"/>
    <property type="match status" value="1"/>
</dbReference>
<feature type="transmembrane region" description="Helical" evidence="6">
    <location>
        <begin position="252"/>
        <end position="270"/>
    </location>
</feature>
<feature type="transmembrane region" description="Helical" evidence="6">
    <location>
        <begin position="67"/>
        <end position="90"/>
    </location>
</feature>
<feature type="transmembrane region" description="Helical" evidence="6">
    <location>
        <begin position="102"/>
        <end position="122"/>
    </location>
</feature>
<feature type="transmembrane region" description="Helical" evidence="6">
    <location>
        <begin position="346"/>
        <end position="368"/>
    </location>
</feature>
<gene>
    <name evidence="7" type="ORF">Cfor_01353</name>
</gene>
<reference evidence="8" key="1">
    <citation type="submission" date="2020-01" db="EMBL/GenBank/DDBJ databases">
        <title>Draft genome sequence of the Termite Coptotermes fromosanus.</title>
        <authorList>
            <person name="Itakura S."/>
            <person name="Yosikawa Y."/>
            <person name="Umezawa K."/>
        </authorList>
    </citation>
    <scope>NUCLEOTIDE SEQUENCE [LARGE SCALE GENOMIC DNA]</scope>
</reference>
<dbReference type="Gene3D" id="1.20.1250.20">
    <property type="entry name" value="MFS general substrate transporter like domains"/>
    <property type="match status" value="1"/>
</dbReference>
<feature type="transmembrane region" description="Helical" evidence="6">
    <location>
        <begin position="196"/>
        <end position="217"/>
    </location>
</feature>
<feature type="transmembrane region" description="Helical" evidence="6">
    <location>
        <begin position="380"/>
        <end position="403"/>
    </location>
</feature>
<evidence type="ECO:0000313" key="8">
    <source>
        <dbReference type="Proteomes" id="UP000502823"/>
    </source>
</evidence>
<evidence type="ECO:0000313" key="7">
    <source>
        <dbReference type="EMBL" id="GFG35297.1"/>
    </source>
</evidence>
<evidence type="ECO:0000256" key="1">
    <source>
        <dbReference type="ARBA" id="ARBA00004141"/>
    </source>
</evidence>
<dbReference type="PANTHER" id="PTHR23507">
    <property type="entry name" value="ZGC:174356"/>
    <property type="match status" value="1"/>
</dbReference>
<organism evidence="7 8">
    <name type="scientific">Coptotermes formosanus</name>
    <name type="common">Formosan subterranean termite</name>
    <dbReference type="NCBI Taxonomy" id="36987"/>
    <lineage>
        <taxon>Eukaryota</taxon>
        <taxon>Metazoa</taxon>
        <taxon>Ecdysozoa</taxon>
        <taxon>Arthropoda</taxon>
        <taxon>Hexapoda</taxon>
        <taxon>Insecta</taxon>
        <taxon>Pterygota</taxon>
        <taxon>Neoptera</taxon>
        <taxon>Polyneoptera</taxon>
        <taxon>Dictyoptera</taxon>
        <taxon>Blattodea</taxon>
        <taxon>Blattoidea</taxon>
        <taxon>Termitoidae</taxon>
        <taxon>Rhinotermitidae</taxon>
        <taxon>Coptotermes</taxon>
    </lineage>
</organism>
<dbReference type="InParanoid" id="A0A6L2Q008"/>
<feature type="transmembrane region" description="Helical" evidence="6">
    <location>
        <begin position="128"/>
        <end position="156"/>
    </location>
</feature>
<dbReference type="OrthoDB" id="419734at2759"/>
<evidence type="ECO:0008006" key="9">
    <source>
        <dbReference type="Google" id="ProtNLM"/>
    </source>
</evidence>
<dbReference type="EMBL" id="BLKM01012032">
    <property type="protein sequence ID" value="GFG35297.1"/>
    <property type="molecule type" value="Genomic_DNA"/>
</dbReference>
<dbReference type="InterPro" id="IPR011701">
    <property type="entry name" value="MFS"/>
</dbReference>
<dbReference type="AlphaFoldDB" id="A0A6L2Q008"/>
<feature type="transmembrane region" description="Helical" evidence="6">
    <location>
        <begin position="322"/>
        <end position="340"/>
    </location>
</feature>